<accession>A0ABR2J486</accession>
<reference evidence="2 3" key="1">
    <citation type="journal article" date="2024" name="IMA Fungus">
        <title>Apiospora arundinis, a panoply of carbohydrate-active enzymes and secondary metabolites.</title>
        <authorList>
            <person name="Sorensen T."/>
            <person name="Petersen C."/>
            <person name="Muurmann A.T."/>
            <person name="Christiansen J.V."/>
            <person name="Brundto M.L."/>
            <person name="Overgaard C.K."/>
            <person name="Boysen A.T."/>
            <person name="Wollenberg R.D."/>
            <person name="Larsen T.O."/>
            <person name="Sorensen J.L."/>
            <person name="Nielsen K.L."/>
            <person name="Sondergaard T.E."/>
        </authorList>
    </citation>
    <scope>NUCLEOTIDE SEQUENCE [LARGE SCALE GENOMIC DNA]</scope>
    <source>
        <strain evidence="2 3">AAU 773</strain>
    </source>
</reference>
<evidence type="ECO:0000313" key="3">
    <source>
        <dbReference type="Proteomes" id="UP001390339"/>
    </source>
</evidence>
<keyword evidence="3" id="KW-1185">Reference proteome</keyword>
<sequence length="147" mass="16354">MPVISTSLPRGARGQAVASHKWTARMYGERTRTSVEIDDMMVNEPRRLVGGPALGSWASQAYHLRFQWAFEPTSKDKANRIPGQQGEGIGAEDEEKQVVQLVQQYIPYICLAGLEDKVRGGRTPRGANVARDAGCSRDTRRVTSRRQ</sequence>
<feature type="region of interest" description="Disordered" evidence="1">
    <location>
        <begin position="118"/>
        <end position="147"/>
    </location>
</feature>
<gene>
    <name evidence="2" type="ORF">PGQ11_003112</name>
</gene>
<proteinExistence type="predicted"/>
<evidence type="ECO:0000256" key="1">
    <source>
        <dbReference type="SAM" id="MobiDB-lite"/>
    </source>
</evidence>
<evidence type="ECO:0000313" key="2">
    <source>
        <dbReference type="EMBL" id="KAK8872598.1"/>
    </source>
</evidence>
<dbReference type="Proteomes" id="UP001390339">
    <property type="component" value="Unassembled WGS sequence"/>
</dbReference>
<protein>
    <submittedName>
        <fullName evidence="2">Uncharacterized protein</fullName>
    </submittedName>
</protein>
<name>A0ABR2J486_9PEZI</name>
<comment type="caution">
    <text evidence="2">The sequence shown here is derived from an EMBL/GenBank/DDBJ whole genome shotgun (WGS) entry which is preliminary data.</text>
</comment>
<dbReference type="EMBL" id="JAPCWZ010000003">
    <property type="protein sequence ID" value="KAK8872598.1"/>
    <property type="molecule type" value="Genomic_DNA"/>
</dbReference>
<organism evidence="2 3">
    <name type="scientific">Apiospora arundinis</name>
    <dbReference type="NCBI Taxonomy" id="335852"/>
    <lineage>
        <taxon>Eukaryota</taxon>
        <taxon>Fungi</taxon>
        <taxon>Dikarya</taxon>
        <taxon>Ascomycota</taxon>
        <taxon>Pezizomycotina</taxon>
        <taxon>Sordariomycetes</taxon>
        <taxon>Xylariomycetidae</taxon>
        <taxon>Amphisphaeriales</taxon>
        <taxon>Apiosporaceae</taxon>
        <taxon>Apiospora</taxon>
    </lineage>
</organism>